<evidence type="ECO:0000313" key="2">
    <source>
        <dbReference type="Proteomes" id="UP000215158"/>
    </source>
</evidence>
<accession>A0A248VYB4</accession>
<dbReference type="OrthoDB" id="1550416at2"/>
<organism evidence="1 2">
    <name type="scientific">Paraburkholderia aromaticivorans</name>
    <dbReference type="NCBI Taxonomy" id="2026199"/>
    <lineage>
        <taxon>Bacteria</taxon>
        <taxon>Pseudomonadati</taxon>
        <taxon>Pseudomonadota</taxon>
        <taxon>Betaproteobacteria</taxon>
        <taxon>Burkholderiales</taxon>
        <taxon>Burkholderiaceae</taxon>
        <taxon>Paraburkholderia</taxon>
    </lineage>
</organism>
<evidence type="ECO:0000313" key="1">
    <source>
        <dbReference type="EMBL" id="ASW03873.1"/>
    </source>
</evidence>
<proteinExistence type="predicted"/>
<dbReference type="KEGG" id="parb:CJU94_37525"/>
<dbReference type="EMBL" id="CP022992">
    <property type="protein sequence ID" value="ASW03873.1"/>
    <property type="molecule type" value="Genomic_DNA"/>
</dbReference>
<keyword evidence="1" id="KW-0614">Plasmid</keyword>
<sequence length="274" mass="30171">MDSLKKFADELRKMAKPGEQLRPFVCDGSPLDCSVFIVGSNRATRLASEFWTYWNDGRGVDKARFQSEYGDYRRSRGKPEIAHSRNALEVLVKSCAPLRCLETNVFGVATDTRDELLAAPTQGISILPYLVDTIKPRWIIAHGVIAGRAVSAYETKATIVRLPDLRKVAHADLKRLGRRIVDSMLQEGTSGHPKHVATLERGDTEPENVDTAEPGLPETRLGDALDMLGSRVSGDADYRNTIVQAILSVARVYNDASLEAACEREIERSCVSAG</sequence>
<protein>
    <submittedName>
        <fullName evidence="1">Uncharacterized protein</fullName>
    </submittedName>
</protein>
<name>A0A248VYB4_9BURK</name>
<reference evidence="1 2" key="1">
    <citation type="submission" date="2017-08" db="EMBL/GenBank/DDBJ databases">
        <title>Identification and genetic characteristics of simultaneous BTEX- and naphthalene-degrading Paraburkholderia sp. BN5 isolated from petroleum-contaminated soil.</title>
        <authorList>
            <person name="Lee Y."/>
            <person name="Jeon C.O."/>
        </authorList>
    </citation>
    <scope>NUCLEOTIDE SEQUENCE [LARGE SCALE GENOMIC DNA]</scope>
    <source>
        <strain evidence="1 2">BN5</strain>
        <plasmid evidence="1 2">pBN2</plasmid>
    </source>
</reference>
<dbReference type="AlphaFoldDB" id="A0A248VYB4"/>
<dbReference type="Proteomes" id="UP000215158">
    <property type="component" value="Plasmid pBN2"/>
</dbReference>
<keyword evidence="2" id="KW-1185">Reference proteome</keyword>
<dbReference type="RefSeq" id="WP_095423636.1">
    <property type="nucleotide sequence ID" value="NZ_CP022992.1"/>
</dbReference>
<geneLocation type="plasmid" evidence="1 2">
    <name>pBN2</name>
</geneLocation>
<gene>
    <name evidence="1" type="ORF">CJU94_37525</name>
</gene>